<keyword evidence="15" id="KW-1185">Reference proteome</keyword>
<gene>
    <name evidence="14" type="ORF">GCM10007392_26860</name>
</gene>
<evidence type="ECO:0000259" key="11">
    <source>
        <dbReference type="PROSITE" id="PS50893"/>
    </source>
</evidence>
<dbReference type="SUPFAM" id="SSF52540">
    <property type="entry name" value="P-loop containing nucleoside triphosphate hydrolases"/>
    <property type="match status" value="1"/>
</dbReference>
<dbReference type="InterPro" id="IPR039421">
    <property type="entry name" value="Type_1_exporter"/>
</dbReference>
<evidence type="ECO:0000256" key="7">
    <source>
        <dbReference type="ARBA" id="ARBA00022989"/>
    </source>
</evidence>
<dbReference type="InterPro" id="IPR003439">
    <property type="entry name" value="ABC_transporter-like_ATP-bd"/>
</dbReference>
<comment type="caution">
    <text evidence="14">The sequence shown here is derived from an EMBL/GenBank/DDBJ whole genome shotgun (WGS) entry which is preliminary data.</text>
</comment>
<dbReference type="GO" id="GO:0005886">
    <property type="term" value="C:plasma membrane"/>
    <property type="evidence" value="ECO:0007669"/>
    <property type="project" value="UniProtKB-SubCell"/>
</dbReference>
<dbReference type="PANTHER" id="PTHR24221:SF606">
    <property type="entry name" value="COLICIN V SECRETION-PROCESSING ATP-BINDING PROTEIN"/>
    <property type="match status" value="1"/>
</dbReference>
<dbReference type="GO" id="GO:0005524">
    <property type="term" value="F:ATP binding"/>
    <property type="evidence" value="ECO:0007669"/>
    <property type="project" value="UniProtKB-KW"/>
</dbReference>
<dbReference type="GO" id="GO:0016887">
    <property type="term" value="F:ATP hydrolysis activity"/>
    <property type="evidence" value="ECO:0007669"/>
    <property type="project" value="InterPro"/>
</dbReference>
<evidence type="ECO:0000256" key="3">
    <source>
        <dbReference type="ARBA" id="ARBA00022475"/>
    </source>
</evidence>
<organism evidence="14 15">
    <name type="scientific">Saccharospirillum salsuginis</name>
    <dbReference type="NCBI Taxonomy" id="418750"/>
    <lineage>
        <taxon>Bacteria</taxon>
        <taxon>Pseudomonadati</taxon>
        <taxon>Pseudomonadota</taxon>
        <taxon>Gammaproteobacteria</taxon>
        <taxon>Oceanospirillales</taxon>
        <taxon>Saccharospirillaceae</taxon>
        <taxon>Saccharospirillum</taxon>
    </lineage>
</organism>
<feature type="transmembrane region" description="Helical" evidence="10">
    <location>
        <begin position="212"/>
        <end position="232"/>
    </location>
</feature>
<reference evidence="14" key="2">
    <citation type="submission" date="2020-09" db="EMBL/GenBank/DDBJ databases">
        <authorList>
            <person name="Sun Q."/>
            <person name="Kim S."/>
        </authorList>
    </citation>
    <scope>NUCLEOTIDE SEQUENCE</scope>
    <source>
        <strain evidence="14">KCTC 22169</strain>
    </source>
</reference>
<feature type="region of interest" description="Disordered" evidence="9">
    <location>
        <begin position="698"/>
        <end position="717"/>
    </location>
</feature>
<dbReference type="Gene3D" id="3.40.50.300">
    <property type="entry name" value="P-loop containing nucleotide triphosphate hydrolases"/>
    <property type="match status" value="1"/>
</dbReference>
<dbReference type="RefSeq" id="WP_189609459.1">
    <property type="nucleotide sequence ID" value="NZ_BMXR01000006.1"/>
</dbReference>
<proteinExistence type="predicted"/>
<dbReference type="SMART" id="SM00382">
    <property type="entry name" value="AAA"/>
    <property type="match status" value="1"/>
</dbReference>
<evidence type="ECO:0000256" key="1">
    <source>
        <dbReference type="ARBA" id="ARBA00004651"/>
    </source>
</evidence>
<dbReference type="Pfam" id="PF00664">
    <property type="entry name" value="ABC_membrane"/>
    <property type="match status" value="1"/>
</dbReference>
<dbReference type="AlphaFoldDB" id="A0A918KD93"/>
<evidence type="ECO:0000256" key="4">
    <source>
        <dbReference type="ARBA" id="ARBA00022692"/>
    </source>
</evidence>
<dbReference type="PANTHER" id="PTHR24221">
    <property type="entry name" value="ATP-BINDING CASSETTE SUB-FAMILY B"/>
    <property type="match status" value="1"/>
</dbReference>
<dbReference type="GO" id="GO:0140359">
    <property type="term" value="F:ABC-type transporter activity"/>
    <property type="evidence" value="ECO:0007669"/>
    <property type="project" value="InterPro"/>
</dbReference>
<dbReference type="InterPro" id="IPR036640">
    <property type="entry name" value="ABC1_TM_sf"/>
</dbReference>
<dbReference type="InterPro" id="IPR003593">
    <property type="entry name" value="AAA+_ATPase"/>
</dbReference>
<keyword evidence="8 10" id="KW-0472">Membrane</keyword>
<dbReference type="PROSITE" id="PS00211">
    <property type="entry name" value="ABC_TRANSPORTER_1"/>
    <property type="match status" value="1"/>
</dbReference>
<dbReference type="PROSITE" id="PS50929">
    <property type="entry name" value="ABC_TM1F"/>
    <property type="match status" value="1"/>
</dbReference>
<dbReference type="Proteomes" id="UP000626148">
    <property type="component" value="Unassembled WGS sequence"/>
</dbReference>
<dbReference type="FunFam" id="3.40.50.300:FF:000299">
    <property type="entry name" value="ABC transporter ATP-binding protein/permease"/>
    <property type="match status" value="1"/>
</dbReference>
<evidence type="ECO:0000256" key="9">
    <source>
        <dbReference type="SAM" id="MobiDB-lite"/>
    </source>
</evidence>
<evidence type="ECO:0000256" key="5">
    <source>
        <dbReference type="ARBA" id="ARBA00022741"/>
    </source>
</evidence>
<evidence type="ECO:0000313" key="15">
    <source>
        <dbReference type="Proteomes" id="UP000626148"/>
    </source>
</evidence>
<feature type="domain" description="ABC transmembrane type-1" evidence="12">
    <location>
        <begin position="178"/>
        <end position="443"/>
    </location>
</feature>
<keyword evidence="4 10" id="KW-0812">Transmembrane</keyword>
<dbReference type="InterPro" id="IPR005074">
    <property type="entry name" value="Peptidase_C39"/>
</dbReference>
<feature type="domain" description="ABC transporter" evidence="11">
    <location>
        <begin position="491"/>
        <end position="717"/>
    </location>
</feature>
<accession>A0A918KD93</accession>
<dbReference type="CDD" id="cd18567">
    <property type="entry name" value="ABC_6TM_CvaB_RaxB_like"/>
    <property type="match status" value="1"/>
</dbReference>
<reference evidence="14" key="1">
    <citation type="journal article" date="2014" name="Int. J. Syst. Evol. Microbiol.">
        <title>Complete genome sequence of Corynebacterium casei LMG S-19264T (=DSM 44701T), isolated from a smear-ripened cheese.</title>
        <authorList>
            <consortium name="US DOE Joint Genome Institute (JGI-PGF)"/>
            <person name="Walter F."/>
            <person name="Albersmeier A."/>
            <person name="Kalinowski J."/>
            <person name="Ruckert C."/>
        </authorList>
    </citation>
    <scope>NUCLEOTIDE SEQUENCE</scope>
    <source>
        <strain evidence="14">KCTC 22169</strain>
    </source>
</reference>
<evidence type="ECO:0000313" key="14">
    <source>
        <dbReference type="EMBL" id="GGX57830.1"/>
    </source>
</evidence>
<evidence type="ECO:0000259" key="13">
    <source>
        <dbReference type="PROSITE" id="PS50990"/>
    </source>
</evidence>
<dbReference type="EMBL" id="BMXR01000006">
    <property type="protein sequence ID" value="GGX57830.1"/>
    <property type="molecule type" value="Genomic_DNA"/>
</dbReference>
<dbReference type="GO" id="GO:0008233">
    <property type="term" value="F:peptidase activity"/>
    <property type="evidence" value="ECO:0007669"/>
    <property type="project" value="InterPro"/>
</dbReference>
<comment type="subcellular location">
    <subcellularLocation>
        <location evidence="1">Cell membrane</location>
        <topology evidence="1">Multi-pass membrane protein</topology>
    </subcellularLocation>
</comment>
<dbReference type="InterPro" id="IPR011527">
    <property type="entry name" value="ABC1_TM_dom"/>
</dbReference>
<feature type="transmembrane region" description="Helical" evidence="10">
    <location>
        <begin position="178"/>
        <end position="200"/>
    </location>
</feature>
<name>A0A918KD93_9GAMM</name>
<feature type="transmembrane region" description="Helical" evidence="10">
    <location>
        <begin position="285"/>
        <end position="310"/>
    </location>
</feature>
<dbReference type="Gene3D" id="1.20.1560.10">
    <property type="entry name" value="ABC transporter type 1, transmembrane domain"/>
    <property type="match status" value="1"/>
</dbReference>
<dbReference type="PROSITE" id="PS50990">
    <property type="entry name" value="PEPTIDASE_C39"/>
    <property type="match status" value="1"/>
</dbReference>
<dbReference type="GO" id="GO:0034040">
    <property type="term" value="F:ATPase-coupled lipid transmembrane transporter activity"/>
    <property type="evidence" value="ECO:0007669"/>
    <property type="project" value="TreeGrafter"/>
</dbReference>
<dbReference type="Pfam" id="PF00005">
    <property type="entry name" value="ABC_tran"/>
    <property type="match status" value="1"/>
</dbReference>
<dbReference type="PROSITE" id="PS50893">
    <property type="entry name" value="ABC_TRANSPORTER_2"/>
    <property type="match status" value="1"/>
</dbReference>
<protein>
    <submittedName>
        <fullName evidence="14">ABC transporter</fullName>
    </submittedName>
</protein>
<dbReference type="InterPro" id="IPR017871">
    <property type="entry name" value="ABC_transporter-like_CS"/>
</dbReference>
<feature type="transmembrane region" description="Helical" evidence="10">
    <location>
        <begin position="316"/>
        <end position="334"/>
    </location>
</feature>
<evidence type="ECO:0000256" key="6">
    <source>
        <dbReference type="ARBA" id="ARBA00022840"/>
    </source>
</evidence>
<sequence>MSNPEKGIFNGLHFRFSRRLPVYHQTESAECGIACLAMVATYYGYKTSVDRLRQRFPASQRGTNLKSLIGIGQSVGLSARPLKVGLHALGKVQTPAILHWGFDHFVVLKSVGRKGAVIHDPGQGERQLTLDELSDGYTGVAVELTPNADFERLDEREPIGIRSLWQHAGGLVPALGKILLLSLLIQAFALVTPYFIQLAIDEVVTSFDKDLLLVLGIAFITLHLFRALTFAFRSWVVAYVGAQLNFQLSSNLFTHLMRLPGSFFVKRHVGDIVSRFTSLDEINKLLTTGFVEAIVDGIVVITVLVVMAYYSWTLTLIAVGVVALYAVIRIALLGPIRRSMEERIVNAAKEDSHFLESARAIETIRSFNHEPVRVAGWQNRYADQVNSDVKLERLRIAYRSVSLFITGTEHVVLIWLGALMIMDQSLTVGMLYAFLNYRQQFSDQSLAFIDKMIEFRILRLHLNRVADIVTATPETGRDSERGKFEPISGAMEIKNLCFRYHPQEEDVVHNLSFSVSAGESLAITGPSGCGKTTLFKMLTGLLQPTDGQILIDGVNLKDFGVRNYRDDIAVVLQSDQLFSGTILDNITLFDDKPDMEWAVQCAAAAAIAEEVMKLPMGFQTLVGDLGSSLSGGQKQRILLARAIYRKPRILFLDEATSHLDQANEQRINEMIRQLGITRVAIAHRRETLETADRVLTLSNSVGSKPPQRPQEPAAAAV</sequence>
<dbReference type="Gene3D" id="3.90.70.10">
    <property type="entry name" value="Cysteine proteinases"/>
    <property type="match status" value="1"/>
</dbReference>
<evidence type="ECO:0000259" key="12">
    <source>
        <dbReference type="PROSITE" id="PS50929"/>
    </source>
</evidence>
<dbReference type="InterPro" id="IPR027417">
    <property type="entry name" value="P-loop_NTPase"/>
</dbReference>
<evidence type="ECO:0000256" key="8">
    <source>
        <dbReference type="ARBA" id="ARBA00023136"/>
    </source>
</evidence>
<keyword evidence="5" id="KW-0547">Nucleotide-binding</keyword>
<keyword evidence="2" id="KW-0813">Transport</keyword>
<dbReference type="GO" id="GO:0006508">
    <property type="term" value="P:proteolysis"/>
    <property type="evidence" value="ECO:0007669"/>
    <property type="project" value="InterPro"/>
</dbReference>
<evidence type="ECO:0000256" key="2">
    <source>
        <dbReference type="ARBA" id="ARBA00022448"/>
    </source>
</evidence>
<keyword evidence="3" id="KW-1003">Cell membrane</keyword>
<feature type="domain" description="Peptidase C39" evidence="13">
    <location>
        <begin position="25"/>
        <end position="144"/>
    </location>
</feature>
<keyword evidence="6" id="KW-0067">ATP-binding</keyword>
<keyword evidence="7 10" id="KW-1133">Transmembrane helix</keyword>
<dbReference type="Pfam" id="PF03412">
    <property type="entry name" value="Peptidase_C39"/>
    <property type="match status" value="1"/>
</dbReference>
<dbReference type="SUPFAM" id="SSF90123">
    <property type="entry name" value="ABC transporter transmembrane region"/>
    <property type="match status" value="1"/>
</dbReference>
<evidence type="ECO:0000256" key="10">
    <source>
        <dbReference type="SAM" id="Phobius"/>
    </source>
</evidence>